<keyword evidence="1" id="KW-0812">Transmembrane</keyword>
<evidence type="ECO:0000313" key="2">
    <source>
        <dbReference type="EMBL" id="MCP2309962.1"/>
    </source>
</evidence>
<feature type="transmembrane region" description="Helical" evidence="1">
    <location>
        <begin position="81"/>
        <end position="99"/>
    </location>
</feature>
<accession>A0ABT1IXT1</accession>
<name>A0ABT1IXT1_9ACTN</name>
<dbReference type="Proteomes" id="UP001206483">
    <property type="component" value="Unassembled WGS sequence"/>
</dbReference>
<evidence type="ECO:0008006" key="4">
    <source>
        <dbReference type="Google" id="ProtNLM"/>
    </source>
</evidence>
<dbReference type="RefSeq" id="WP_253797710.1">
    <property type="nucleotide sequence ID" value="NZ_BAAAUB010000112.1"/>
</dbReference>
<keyword evidence="1" id="KW-1133">Transmembrane helix</keyword>
<feature type="transmembrane region" description="Helical" evidence="1">
    <location>
        <begin position="160"/>
        <end position="181"/>
    </location>
</feature>
<keyword evidence="3" id="KW-1185">Reference proteome</keyword>
<feature type="transmembrane region" description="Helical" evidence="1">
    <location>
        <begin position="188"/>
        <end position="209"/>
    </location>
</feature>
<dbReference type="EMBL" id="JAMZDX010000003">
    <property type="protein sequence ID" value="MCP2309962.1"/>
    <property type="molecule type" value="Genomic_DNA"/>
</dbReference>
<sequence>MTDASVPSFGTPREVLSGLGDLTRKVRAAQRATWFPLLLLGVLTLGGILVGRLTFRIETVPCPAGDAAAGGCTQVAQGSPLYWLIGLALAYAATAYFSIRRSRERGVGSPVRPYVVTGIVLVGVVSATTFWAVRHGMPKPGEPLDFWGLHLDPGSEAVAILQRLIGNAVAVGLPLLVLAWVERSRALLLLAAVYLAIELVPLTTGWSGIPSTSPWSAVPRYGVPGVLLLLGALGFALAELPRRRTAS</sequence>
<feature type="transmembrane region" description="Helical" evidence="1">
    <location>
        <begin position="34"/>
        <end position="55"/>
    </location>
</feature>
<feature type="transmembrane region" description="Helical" evidence="1">
    <location>
        <begin position="221"/>
        <end position="240"/>
    </location>
</feature>
<feature type="transmembrane region" description="Helical" evidence="1">
    <location>
        <begin position="111"/>
        <end position="133"/>
    </location>
</feature>
<evidence type="ECO:0000313" key="3">
    <source>
        <dbReference type="Proteomes" id="UP001206483"/>
    </source>
</evidence>
<organism evidence="2 3">
    <name type="scientific">Kitasatospora paracochleata</name>
    <dbReference type="NCBI Taxonomy" id="58354"/>
    <lineage>
        <taxon>Bacteria</taxon>
        <taxon>Bacillati</taxon>
        <taxon>Actinomycetota</taxon>
        <taxon>Actinomycetes</taxon>
        <taxon>Kitasatosporales</taxon>
        <taxon>Streptomycetaceae</taxon>
        <taxon>Kitasatospora</taxon>
    </lineage>
</organism>
<evidence type="ECO:0000256" key="1">
    <source>
        <dbReference type="SAM" id="Phobius"/>
    </source>
</evidence>
<comment type="caution">
    <text evidence="2">The sequence shown here is derived from an EMBL/GenBank/DDBJ whole genome shotgun (WGS) entry which is preliminary data.</text>
</comment>
<gene>
    <name evidence="2" type="ORF">FHR36_003095</name>
</gene>
<keyword evidence="1" id="KW-0472">Membrane</keyword>
<proteinExistence type="predicted"/>
<reference evidence="2 3" key="1">
    <citation type="submission" date="2022-06" db="EMBL/GenBank/DDBJ databases">
        <title>Sequencing the genomes of 1000 actinobacteria strains.</title>
        <authorList>
            <person name="Klenk H.-P."/>
        </authorList>
    </citation>
    <scope>NUCLEOTIDE SEQUENCE [LARGE SCALE GENOMIC DNA]</scope>
    <source>
        <strain evidence="2 3">DSM 41656</strain>
    </source>
</reference>
<protein>
    <recommendedName>
        <fullName evidence="4">DUF998 domain-containing protein</fullName>
    </recommendedName>
</protein>